<proteinExistence type="predicted"/>
<sequence>MIGVMKTDDGVILIYPSQRKIKELVEEGMTEDTAETQIISSAGDVAIFDDDSSFPHSALRDAWTLLDGTVVVDESKMISVAQEAIRIWRTDKISDAGHQADNLFQEWQLALSDGEDVKEKLAAYRETKDYLDYLRNLPEQCIGKSAEELTTLLDELGIS</sequence>
<dbReference type="AlphaFoldDB" id="F4GHC9"/>
<organism evidence="1 2">
    <name type="scientific">Parasphaerochaeta coccoides (strain ATCC BAA-1237 / DSM 17374 / SPN1)</name>
    <name type="common">Sphaerochaeta coccoides</name>
    <dbReference type="NCBI Taxonomy" id="760011"/>
    <lineage>
        <taxon>Bacteria</taxon>
        <taxon>Pseudomonadati</taxon>
        <taxon>Spirochaetota</taxon>
        <taxon>Spirochaetia</taxon>
        <taxon>Spirochaetales</taxon>
        <taxon>Sphaerochaetaceae</taxon>
        <taxon>Parasphaerochaeta</taxon>
    </lineage>
</organism>
<gene>
    <name evidence="1" type="ordered locus">Spico_0803</name>
</gene>
<reference evidence="1 2" key="2">
    <citation type="journal article" date="2012" name="Stand. Genomic Sci.">
        <title>Complete genome sequence of the termite hindgut bacterium Spirochaeta coccoides type strain (SPN1(T)), reclassification in the genus Sphaerochaeta as Sphaerochaeta coccoides comb. nov. and emendations of the family Spirochaetaceae and the genus Sphaerochaeta.</title>
        <authorList>
            <person name="Abt B."/>
            <person name="Han C."/>
            <person name="Scheuner C."/>
            <person name="Lu M."/>
            <person name="Lapidus A."/>
            <person name="Nolan M."/>
            <person name="Lucas S."/>
            <person name="Hammon N."/>
            <person name="Deshpande S."/>
            <person name="Cheng J.F."/>
            <person name="Tapia R."/>
            <person name="Goodwin L.A."/>
            <person name="Pitluck S."/>
            <person name="Liolios K."/>
            <person name="Pagani I."/>
            <person name="Ivanova N."/>
            <person name="Mavromatis K."/>
            <person name="Mikhailova N."/>
            <person name="Huntemann M."/>
            <person name="Pati A."/>
            <person name="Chen A."/>
            <person name="Palaniappan K."/>
            <person name="Land M."/>
            <person name="Hauser L."/>
            <person name="Brambilla E.M."/>
            <person name="Rohde M."/>
            <person name="Spring S."/>
            <person name="Gronow S."/>
            <person name="Goker M."/>
            <person name="Woyke T."/>
            <person name="Bristow J."/>
            <person name="Eisen J.A."/>
            <person name="Markowitz V."/>
            <person name="Hugenholtz P."/>
            <person name="Kyrpides N.C."/>
            <person name="Klenk H.P."/>
            <person name="Detter J.C."/>
        </authorList>
    </citation>
    <scope>NUCLEOTIDE SEQUENCE [LARGE SCALE GENOMIC DNA]</scope>
    <source>
        <strain evidence="2">ATCC BAA-1237 / DSM 17374 / SPN1</strain>
    </source>
</reference>
<name>F4GHC9_PARC1</name>
<reference evidence="2" key="1">
    <citation type="submission" date="2011-04" db="EMBL/GenBank/DDBJ databases">
        <title>The complete genome of Spirochaeta coccoides DSM 17374.</title>
        <authorList>
            <person name="Lucas S."/>
            <person name="Copeland A."/>
            <person name="Lapidus A."/>
            <person name="Bruce D."/>
            <person name="Goodwin L."/>
            <person name="Pitluck S."/>
            <person name="Peters L."/>
            <person name="Kyrpides N."/>
            <person name="Mavromatis K."/>
            <person name="Pagani I."/>
            <person name="Ivanova N."/>
            <person name="Ovchinnikova G."/>
            <person name="Lu M."/>
            <person name="Detter J.C."/>
            <person name="Tapia R."/>
            <person name="Han C."/>
            <person name="Land M."/>
            <person name="Hauser L."/>
            <person name="Markowitz V."/>
            <person name="Cheng J.-F."/>
            <person name="Hugenholtz P."/>
            <person name="Woyke T."/>
            <person name="Wu D."/>
            <person name="Spring S."/>
            <person name="Schroeder M."/>
            <person name="Brambilla E."/>
            <person name="Klenk H.-P."/>
            <person name="Eisen J.A."/>
        </authorList>
    </citation>
    <scope>NUCLEOTIDE SEQUENCE [LARGE SCALE GENOMIC DNA]</scope>
    <source>
        <strain evidence="2">ATCC BAA-1237 / DSM 17374 / SPN1</strain>
    </source>
</reference>
<dbReference type="KEGG" id="scc:Spico_0803"/>
<dbReference type="RefSeq" id="WP_013739424.1">
    <property type="nucleotide sequence ID" value="NC_015436.1"/>
</dbReference>
<dbReference type="STRING" id="760011.Spico_0803"/>
<keyword evidence="2" id="KW-1185">Reference proteome</keyword>
<accession>F4GHC9</accession>
<dbReference type="HOGENOM" id="CLU_1659598_0_0_12"/>
<evidence type="ECO:0000313" key="2">
    <source>
        <dbReference type="Proteomes" id="UP000007939"/>
    </source>
</evidence>
<dbReference type="EMBL" id="CP002659">
    <property type="protein sequence ID" value="AEC02028.1"/>
    <property type="molecule type" value="Genomic_DNA"/>
</dbReference>
<dbReference type="Proteomes" id="UP000007939">
    <property type="component" value="Chromosome"/>
</dbReference>
<protein>
    <submittedName>
        <fullName evidence="1">Uncharacterized protein</fullName>
    </submittedName>
</protein>
<evidence type="ECO:0000313" key="1">
    <source>
        <dbReference type="EMBL" id="AEC02028.1"/>
    </source>
</evidence>